<accession>A0A9D1KT54</accession>
<protein>
    <submittedName>
        <fullName evidence="1">Sporulation transcriptional regulator SpoIIID</fullName>
    </submittedName>
</protein>
<dbReference type="InterPro" id="IPR014208">
    <property type="entry name" value="Spore_III_D"/>
</dbReference>
<dbReference type="Proteomes" id="UP000824160">
    <property type="component" value="Unassembled WGS sequence"/>
</dbReference>
<dbReference type="Pfam" id="PF12116">
    <property type="entry name" value="SpoIIID"/>
    <property type="match status" value="1"/>
</dbReference>
<name>A0A9D1KT54_9FIRM</name>
<gene>
    <name evidence="1" type="ORF">IAC43_06695</name>
</gene>
<evidence type="ECO:0000313" key="2">
    <source>
        <dbReference type="Proteomes" id="UP000824160"/>
    </source>
</evidence>
<sequence length="75" mass="8620">MLEKKSTVRDTSKQFGVSKSTVHKDVTVRLRQVSPALYKQVRCLLDINKQERHIRGGLATQRKYALQKEQAHSAQ</sequence>
<reference evidence="1" key="1">
    <citation type="submission" date="2020-10" db="EMBL/GenBank/DDBJ databases">
        <authorList>
            <person name="Gilroy R."/>
        </authorList>
    </citation>
    <scope>NUCLEOTIDE SEQUENCE</scope>
    <source>
        <strain evidence="1">ChiBcec7-5410</strain>
    </source>
</reference>
<dbReference type="EMBL" id="DVLW01000183">
    <property type="protein sequence ID" value="HIT94857.1"/>
    <property type="molecule type" value="Genomic_DNA"/>
</dbReference>
<evidence type="ECO:0000313" key="1">
    <source>
        <dbReference type="EMBL" id="HIT94857.1"/>
    </source>
</evidence>
<organism evidence="1 2">
    <name type="scientific">Candidatus Faecivivens stercoripullorum</name>
    <dbReference type="NCBI Taxonomy" id="2840805"/>
    <lineage>
        <taxon>Bacteria</taxon>
        <taxon>Bacillati</taxon>
        <taxon>Bacillota</taxon>
        <taxon>Clostridia</taxon>
        <taxon>Eubacteriales</taxon>
        <taxon>Oscillospiraceae</taxon>
        <taxon>Oscillospiraceae incertae sedis</taxon>
        <taxon>Candidatus Faecivivens</taxon>
    </lineage>
</organism>
<comment type="caution">
    <text evidence="1">The sequence shown here is derived from an EMBL/GenBank/DDBJ whole genome shotgun (WGS) entry which is preliminary data.</text>
</comment>
<proteinExistence type="predicted"/>
<dbReference type="AlphaFoldDB" id="A0A9D1KT54"/>
<reference evidence="1" key="2">
    <citation type="journal article" date="2021" name="PeerJ">
        <title>Extensive microbial diversity within the chicken gut microbiome revealed by metagenomics and culture.</title>
        <authorList>
            <person name="Gilroy R."/>
            <person name="Ravi A."/>
            <person name="Getino M."/>
            <person name="Pursley I."/>
            <person name="Horton D.L."/>
            <person name="Alikhan N.F."/>
            <person name="Baker D."/>
            <person name="Gharbi K."/>
            <person name="Hall N."/>
            <person name="Watson M."/>
            <person name="Adriaenssens E.M."/>
            <person name="Foster-Nyarko E."/>
            <person name="Jarju S."/>
            <person name="Secka A."/>
            <person name="Antonio M."/>
            <person name="Oren A."/>
            <person name="Chaudhuri R.R."/>
            <person name="La Ragione R."/>
            <person name="Hildebrand F."/>
            <person name="Pallen M.J."/>
        </authorList>
    </citation>
    <scope>NUCLEOTIDE SEQUENCE</scope>
    <source>
        <strain evidence="1">ChiBcec7-5410</strain>
    </source>
</reference>